<feature type="region of interest" description="Disordered" evidence="1">
    <location>
        <begin position="40"/>
        <end position="68"/>
    </location>
</feature>
<sequence length="95" mass="10110">MAIEKGLEAGVHSPPHHDALVPRKQEVGFDLDIDVKVGGTNKPEAQVVTSTPDSPASPHPPLEDSVSYPEGGLQANLVVFGCWCVHLRAPAPRLQ</sequence>
<dbReference type="AlphaFoldDB" id="A0A3D8QIA7"/>
<accession>A0A3D8QIA7</accession>
<evidence type="ECO:0000256" key="1">
    <source>
        <dbReference type="SAM" id="MobiDB-lite"/>
    </source>
</evidence>
<gene>
    <name evidence="2" type="ORF">BP5796_11417</name>
</gene>
<feature type="region of interest" description="Disordered" evidence="1">
    <location>
        <begin position="1"/>
        <end position="24"/>
    </location>
</feature>
<feature type="compositionally biased region" description="Basic and acidic residues" evidence="1">
    <location>
        <begin position="15"/>
        <end position="24"/>
    </location>
</feature>
<evidence type="ECO:0000313" key="3">
    <source>
        <dbReference type="Proteomes" id="UP000256328"/>
    </source>
</evidence>
<dbReference type="Proteomes" id="UP000256328">
    <property type="component" value="Unassembled WGS sequence"/>
</dbReference>
<reference evidence="2 3" key="1">
    <citation type="journal article" date="2018" name="IMA Fungus">
        <title>IMA Genome-F 9: Draft genome sequence of Annulohypoxylon stygium, Aspergillus mulundensis, Berkeleyomyces basicola (syn. Thielaviopsis basicola), Ceratocystis smalleyi, two Cercospora beticola strains, Coleophoma cylindrospora, Fusarium fracticaudum, Phialophora cf. hyalina, and Morchella septimelata.</title>
        <authorList>
            <person name="Wingfield B.D."/>
            <person name="Bills G.F."/>
            <person name="Dong Y."/>
            <person name="Huang W."/>
            <person name="Nel W.J."/>
            <person name="Swalarsk-Parry B.S."/>
            <person name="Vaghefi N."/>
            <person name="Wilken P.M."/>
            <person name="An Z."/>
            <person name="de Beer Z.W."/>
            <person name="De Vos L."/>
            <person name="Chen L."/>
            <person name="Duong T.A."/>
            <person name="Gao Y."/>
            <person name="Hammerbacher A."/>
            <person name="Kikkert J.R."/>
            <person name="Li Y."/>
            <person name="Li H."/>
            <person name="Li K."/>
            <person name="Li Q."/>
            <person name="Liu X."/>
            <person name="Ma X."/>
            <person name="Naidoo K."/>
            <person name="Pethybridge S.J."/>
            <person name="Sun J."/>
            <person name="Steenkamp E.T."/>
            <person name="van der Nest M.A."/>
            <person name="van Wyk S."/>
            <person name="Wingfield M.J."/>
            <person name="Xiong C."/>
            <person name="Yue Q."/>
            <person name="Zhang X."/>
        </authorList>
    </citation>
    <scope>NUCLEOTIDE SEQUENCE [LARGE SCALE GENOMIC DNA]</scope>
    <source>
        <strain evidence="2 3">BP5796</strain>
    </source>
</reference>
<comment type="caution">
    <text evidence="2">The sequence shown here is derived from an EMBL/GenBank/DDBJ whole genome shotgun (WGS) entry which is preliminary data.</text>
</comment>
<name>A0A3D8QIA7_9HELO</name>
<evidence type="ECO:0000313" key="2">
    <source>
        <dbReference type="EMBL" id="RDW61525.1"/>
    </source>
</evidence>
<keyword evidence="3" id="KW-1185">Reference proteome</keyword>
<dbReference type="EMBL" id="PDLN01000018">
    <property type="protein sequence ID" value="RDW61525.1"/>
    <property type="molecule type" value="Genomic_DNA"/>
</dbReference>
<protein>
    <submittedName>
        <fullName evidence="2">Uncharacterized protein</fullName>
    </submittedName>
</protein>
<proteinExistence type="predicted"/>
<organism evidence="2 3">
    <name type="scientific">Coleophoma crateriformis</name>
    <dbReference type="NCBI Taxonomy" id="565419"/>
    <lineage>
        <taxon>Eukaryota</taxon>
        <taxon>Fungi</taxon>
        <taxon>Dikarya</taxon>
        <taxon>Ascomycota</taxon>
        <taxon>Pezizomycotina</taxon>
        <taxon>Leotiomycetes</taxon>
        <taxon>Helotiales</taxon>
        <taxon>Dermateaceae</taxon>
        <taxon>Coleophoma</taxon>
    </lineage>
</organism>